<feature type="region of interest" description="Disordered" evidence="3">
    <location>
        <begin position="84"/>
        <end position="178"/>
    </location>
</feature>
<dbReference type="GO" id="GO:0051082">
    <property type="term" value="F:unfolded protein binding"/>
    <property type="evidence" value="ECO:0000318"/>
    <property type="project" value="GO_Central"/>
</dbReference>
<dbReference type="Pfam" id="PF14050">
    <property type="entry name" value="Nudc_N"/>
    <property type="match status" value="1"/>
</dbReference>
<evidence type="ECO:0000256" key="1">
    <source>
        <dbReference type="ARBA" id="ARBA00022553"/>
    </source>
</evidence>
<dbReference type="InterPro" id="IPR025934">
    <property type="entry name" value="NudC_N_dom"/>
</dbReference>
<keyword evidence="6" id="KW-1185">Reference proteome</keyword>
<reference evidence="5" key="1">
    <citation type="submission" date="2020-11" db="EMBL/GenBank/DDBJ databases">
        <title>Gallus gallus (Chicken) genome, bGalGal1, GRCg7b, maternal haplotype autosomes + Z &amp; W.</title>
        <authorList>
            <person name="Warren W."/>
            <person name="Formenti G."/>
            <person name="Fedrigo O."/>
            <person name="Haase B."/>
            <person name="Mountcastle J."/>
            <person name="Balacco J."/>
            <person name="Tracey A."/>
            <person name="Schneider V."/>
            <person name="Okimoto R."/>
            <person name="Cheng H."/>
            <person name="Hawken R."/>
            <person name="Howe K."/>
            <person name="Jarvis E.D."/>
        </authorList>
    </citation>
    <scope>NUCLEOTIDE SEQUENCE [LARGE SCALE GENOMIC DNA]</scope>
    <source>
        <strain evidence="5">Broiler</strain>
    </source>
</reference>
<keyword evidence="7" id="KW-1267">Proteomics identification</keyword>
<feature type="domain" description="CS" evidence="4">
    <location>
        <begin position="180"/>
        <end position="291"/>
    </location>
</feature>
<dbReference type="InterPro" id="IPR007052">
    <property type="entry name" value="CS_dom"/>
</dbReference>
<dbReference type="SUPFAM" id="SSF49764">
    <property type="entry name" value="HSP20-like chaperones"/>
    <property type="match status" value="1"/>
</dbReference>
<dbReference type="PANTHER" id="PTHR12356:SF19">
    <property type="entry name" value="NUDC DOMAIN-CONTAINING PROTEIN 3"/>
    <property type="match status" value="1"/>
</dbReference>
<keyword evidence="1" id="KW-0597">Phosphoprotein</keyword>
<proteinExistence type="evidence at protein level"/>
<reference evidence="5" key="3">
    <citation type="submission" date="2025-09" db="UniProtKB">
        <authorList>
            <consortium name="Ensembl"/>
        </authorList>
    </citation>
    <scope>IDENTIFICATION</scope>
    <source>
        <strain evidence="5">broiler</strain>
    </source>
</reference>
<dbReference type="GO" id="GO:0005737">
    <property type="term" value="C:cytoplasm"/>
    <property type="evidence" value="ECO:0000318"/>
    <property type="project" value="GO_Central"/>
</dbReference>
<reference evidence="5" key="2">
    <citation type="submission" date="2025-08" db="UniProtKB">
        <authorList>
            <consortium name="Ensembl"/>
        </authorList>
    </citation>
    <scope>IDENTIFICATION</scope>
    <source>
        <strain evidence="5">broiler</strain>
    </source>
</reference>
<dbReference type="PROSITE" id="PS51203">
    <property type="entry name" value="CS"/>
    <property type="match status" value="1"/>
</dbReference>
<dbReference type="GeneTree" id="ENSGT00940000158444"/>
<evidence type="ECO:0000256" key="3">
    <source>
        <dbReference type="SAM" id="MobiDB-lite"/>
    </source>
</evidence>
<dbReference type="AlphaFoldDB" id="A0A8V0Z8F9"/>
<name>A0A8V0Z8F9_CHICK</name>
<feature type="compositionally biased region" description="Low complexity" evidence="3">
    <location>
        <begin position="97"/>
        <end position="109"/>
    </location>
</feature>
<dbReference type="PANTHER" id="PTHR12356">
    <property type="entry name" value="NUCLEAR MOVEMENT PROTEIN NUDC"/>
    <property type="match status" value="1"/>
</dbReference>
<dbReference type="FunFam" id="2.60.40.790:FF:000023">
    <property type="entry name" value="NudC domain-containing protein 3"/>
    <property type="match status" value="1"/>
</dbReference>
<feature type="compositionally biased region" description="Low complexity" evidence="3">
    <location>
        <begin position="139"/>
        <end position="164"/>
    </location>
</feature>
<evidence type="ECO:0000313" key="6">
    <source>
        <dbReference type="Proteomes" id="UP000000539"/>
    </source>
</evidence>
<dbReference type="GO" id="GO:0060271">
    <property type="term" value="P:cilium assembly"/>
    <property type="evidence" value="ECO:0007669"/>
    <property type="project" value="Ensembl"/>
</dbReference>
<dbReference type="GO" id="GO:0005868">
    <property type="term" value="C:cytoplasmic dynein complex"/>
    <property type="evidence" value="ECO:0007669"/>
    <property type="project" value="Ensembl"/>
</dbReference>
<evidence type="ECO:0000259" key="4">
    <source>
        <dbReference type="PROSITE" id="PS51203"/>
    </source>
</evidence>
<evidence type="ECO:0000256" key="2">
    <source>
        <dbReference type="ARBA" id="ARBA00073504"/>
    </source>
</evidence>
<protein>
    <recommendedName>
        <fullName evidence="2">NudC domain-containing protein 3</fullName>
    </recommendedName>
</protein>
<dbReference type="InterPro" id="IPR008978">
    <property type="entry name" value="HSP20-like_chaperone"/>
</dbReference>
<dbReference type="GO" id="GO:0006457">
    <property type="term" value="P:protein folding"/>
    <property type="evidence" value="ECO:0000318"/>
    <property type="project" value="GO_Central"/>
</dbReference>
<dbReference type="Pfam" id="PF04969">
    <property type="entry name" value="CS"/>
    <property type="match status" value="1"/>
</dbReference>
<dbReference type="Ensembl" id="ENSGALT00010045029.1">
    <property type="protein sequence ID" value="ENSGALP00010026900.1"/>
    <property type="gene ID" value="ENSGALG00010018611.1"/>
</dbReference>
<evidence type="ECO:0007829" key="7">
    <source>
        <dbReference type="PeptideAtlas" id="A0A8V0Z8F9"/>
    </source>
</evidence>
<dbReference type="Proteomes" id="UP000000539">
    <property type="component" value="Chromosome 22"/>
</dbReference>
<gene>
    <name evidence="5" type="primary">NUDCD3</name>
</gene>
<dbReference type="InterPro" id="IPR037898">
    <property type="entry name" value="NudC_fam"/>
</dbReference>
<dbReference type="FunCoup" id="A0A8V0Z8F9">
    <property type="interactions" value="703"/>
</dbReference>
<dbReference type="OrthoDB" id="416217at2759"/>
<organism evidence="5 6">
    <name type="scientific">Gallus gallus</name>
    <name type="common">Chicken</name>
    <dbReference type="NCBI Taxonomy" id="9031"/>
    <lineage>
        <taxon>Eukaryota</taxon>
        <taxon>Metazoa</taxon>
        <taxon>Chordata</taxon>
        <taxon>Craniata</taxon>
        <taxon>Vertebrata</taxon>
        <taxon>Euteleostomi</taxon>
        <taxon>Archelosauria</taxon>
        <taxon>Archosauria</taxon>
        <taxon>Dinosauria</taxon>
        <taxon>Saurischia</taxon>
        <taxon>Theropoda</taxon>
        <taxon>Coelurosauria</taxon>
        <taxon>Aves</taxon>
        <taxon>Neognathae</taxon>
        <taxon>Galloanserae</taxon>
        <taxon>Galliformes</taxon>
        <taxon>Phasianidae</taxon>
        <taxon>Phasianinae</taxon>
        <taxon>Gallus</taxon>
    </lineage>
</organism>
<accession>A0A8V0Z8F9</accession>
<sequence length="375" mass="40744">MEALTEMYDQALLGILQHVGNVDDFLRVLFGFLYRKTDFYRLLLRPGDRLGFPPGAAQAMALQAFKVFERMARQDDEKRRRELEAKLRKKEEEEEAAASAERVRVAPAAHEVEVETTEEPEPSLDAGGAEGPQDSPATLAAASPVPAEPPGAAAPAQPSPAELPTGQEQFQTNPDSYNGAVRENYAWSQDYSDLEIKVPVPKHIVKGKQVSVDISSSTIRVAVLEGSSQRVLMEGKLTHKINTESSLWSLEPGKCVLVRAALSLPRLAAPRCLAWKMGAAGGLSQSWLRPTLPFPGCPCRTCSSCVPGKGKPHCLFLCCPGVLTRCWSCWKQSVQLLLFAFCMSSSSRWFGGSSSLLDLLPHGELLLAVGVSGVL</sequence>
<dbReference type="Gene3D" id="2.60.40.790">
    <property type="match status" value="1"/>
</dbReference>
<dbReference type="GO" id="GO:1905793">
    <property type="term" value="P:protein localization to pericentriolar material"/>
    <property type="evidence" value="ECO:0007669"/>
    <property type="project" value="Ensembl"/>
</dbReference>
<feature type="compositionally biased region" description="Polar residues" evidence="3">
    <location>
        <begin position="166"/>
        <end position="176"/>
    </location>
</feature>
<evidence type="ECO:0000313" key="5">
    <source>
        <dbReference type="Ensembl" id="ENSGALP00010026900.1"/>
    </source>
</evidence>